<dbReference type="EMBL" id="JACIJF010000002">
    <property type="protein sequence ID" value="MBB5709480.1"/>
    <property type="molecule type" value="Genomic_DNA"/>
</dbReference>
<keyword evidence="2" id="KW-1185">Reference proteome</keyword>
<evidence type="ECO:0000313" key="1">
    <source>
        <dbReference type="EMBL" id="MBB5709480.1"/>
    </source>
</evidence>
<comment type="caution">
    <text evidence="1">The sequence shown here is derived from an EMBL/GenBank/DDBJ whole genome shotgun (WGS) entry which is preliminary data.</text>
</comment>
<evidence type="ECO:0000313" key="2">
    <source>
        <dbReference type="Proteomes" id="UP000527143"/>
    </source>
</evidence>
<proteinExistence type="predicted"/>
<dbReference type="RefSeq" id="WP_184084311.1">
    <property type="nucleotide sequence ID" value="NZ_JACIJF010000002.1"/>
</dbReference>
<reference evidence="1 2" key="1">
    <citation type="submission" date="2020-08" db="EMBL/GenBank/DDBJ databases">
        <title>Genomic Encyclopedia of Type Strains, Phase IV (KMG-IV): sequencing the most valuable type-strain genomes for metagenomic binning, comparative biology and taxonomic classification.</title>
        <authorList>
            <person name="Goeker M."/>
        </authorList>
    </citation>
    <scope>NUCLEOTIDE SEQUENCE [LARGE SCALE GENOMIC DNA]</scope>
    <source>
        <strain evidence="1 2">DSM 26736</strain>
    </source>
</reference>
<protein>
    <submittedName>
        <fullName evidence="1">Biopolymer transport protein ExbD</fullName>
    </submittedName>
</protein>
<sequence>MNPAGNVLMLVLACALAGCAGERTRKPFTISLRGVGTACITKVQGRTVTMDELLAMAAPAAKIEPRAHVRTDASVSYRCIAGLIYRLQHVGFEWVDVGPKPGQVPIGK</sequence>
<accession>A0A840YKF7</accession>
<dbReference type="AlphaFoldDB" id="A0A840YKF7"/>
<organism evidence="1 2">
    <name type="scientific">Sphingomonas xinjiangensis</name>
    <dbReference type="NCBI Taxonomy" id="643568"/>
    <lineage>
        <taxon>Bacteria</taxon>
        <taxon>Pseudomonadati</taxon>
        <taxon>Pseudomonadota</taxon>
        <taxon>Alphaproteobacteria</taxon>
        <taxon>Sphingomonadales</taxon>
        <taxon>Sphingomonadaceae</taxon>
        <taxon>Sphingomonas</taxon>
    </lineage>
</organism>
<dbReference type="Proteomes" id="UP000527143">
    <property type="component" value="Unassembled WGS sequence"/>
</dbReference>
<gene>
    <name evidence="1" type="ORF">FHT02_000702</name>
</gene>
<name>A0A840YKF7_9SPHN</name>